<accession>A0A4Q9GM73</accession>
<feature type="chain" id="PRO_5039213375" description="Glycosyl hydrolases family 2 sugar binding domain-containing protein" evidence="2">
    <location>
        <begin position="33"/>
        <end position="1661"/>
    </location>
</feature>
<evidence type="ECO:0000313" key="4">
    <source>
        <dbReference type="Proteomes" id="UP000294194"/>
    </source>
</evidence>
<dbReference type="NCBIfam" id="NF047446">
    <property type="entry name" value="barrel_OmpL47"/>
    <property type="match status" value="1"/>
</dbReference>
<evidence type="ECO:0000313" key="3">
    <source>
        <dbReference type="EMBL" id="TBN55539.1"/>
    </source>
</evidence>
<evidence type="ECO:0000256" key="2">
    <source>
        <dbReference type="SAM" id="SignalP"/>
    </source>
</evidence>
<organism evidence="3 4">
    <name type="scientific">Glaciihabitans arcticus</name>
    <dbReference type="NCBI Taxonomy" id="2668039"/>
    <lineage>
        <taxon>Bacteria</taxon>
        <taxon>Bacillati</taxon>
        <taxon>Actinomycetota</taxon>
        <taxon>Actinomycetes</taxon>
        <taxon>Micrococcales</taxon>
        <taxon>Microbacteriaceae</taxon>
        <taxon>Glaciihabitans</taxon>
    </lineage>
</organism>
<dbReference type="Gene3D" id="2.60.120.260">
    <property type="entry name" value="Galactose-binding domain-like"/>
    <property type="match status" value="1"/>
</dbReference>
<dbReference type="InterPro" id="IPR058094">
    <property type="entry name" value="Ig-like_OmpL47-like"/>
</dbReference>
<dbReference type="InterPro" id="IPR053161">
    <property type="entry name" value="Ulvan_degrading_GH"/>
</dbReference>
<keyword evidence="2" id="KW-0732">Signal</keyword>
<evidence type="ECO:0000256" key="1">
    <source>
        <dbReference type="SAM" id="Phobius"/>
    </source>
</evidence>
<proteinExistence type="predicted"/>
<comment type="caution">
    <text evidence="3">The sequence shown here is derived from an EMBL/GenBank/DDBJ whole genome shotgun (WGS) entry which is preliminary data.</text>
</comment>
<keyword evidence="1" id="KW-1133">Transmembrane helix</keyword>
<dbReference type="Proteomes" id="UP000294194">
    <property type="component" value="Unassembled WGS sequence"/>
</dbReference>
<dbReference type="InterPro" id="IPR008979">
    <property type="entry name" value="Galactose-bd-like_sf"/>
</dbReference>
<dbReference type="NCBIfam" id="NF045579">
    <property type="entry name" value="rhamnoside_JR"/>
    <property type="match status" value="1"/>
</dbReference>
<dbReference type="Gene3D" id="2.60.120.560">
    <property type="entry name" value="Exo-inulinase, domain 1"/>
    <property type="match status" value="1"/>
</dbReference>
<sequence>MTSTPLARSARLVATQVAVAALVLGLVSPVAAAQESMVSPALAAVQADPDLSIPGWDTDAFINPTAQKPAVLWFWDRPQSEAQIDAKLESIHAAGFTETVIFRWFGNIPEAYFSQAWFDRVEHLLDKSRELGLKVWLDNDDKFPSGSAGGFIINGGTVGDKTYAPRPDLAVKTLGSAGSATRRGGSAIPLDALFGSSLQLEDGQVKADSQSAPGITLLRDGADWSNYTVAADFTIVRATAGFMVRSADKNNGYLVDVRTDGGVDLWRLQGGNFSLLRQDTPRAGFDGAAPHTISIALDGPQIAVTLDGVAEAPQTDNTFATGRVGMRVAGNQAWLLDRLVVTPIPTGAALYSNEFTDDSAVTDFDLATTELTNVVAVAARPVGSTDPAQVLDLTQTYLDGEAWNAPAGNWRIEAYKYNVRGGDRAEYADTMSLEAQELYNEIVFGEYYDRFEEYFGTTLVGFADDEPEVARHGDDLPPWSPDLLERFEDAGVNKAAAVVSVMNDLGAKGAALRSAYYRAASDQFVDAYWKTKYEWAEEHGVSVITNPLYDEYGPAGRLHETGNLMTQHQWAHIPGTDLIYDHIDNGWVRNLPREPASVAHQLGRPLVYDELMGAMGWETPLSEVRTGTAMSAVRGINKALYHATFDAPATAPYPPTFDDNNVWWKFMPQVNEWTGRLMEFGRHTTSAQTAVLQLQRAAEAVQNGGNQGSVDAPFIAAQHSLEDNQVDFDLLDEGALSDDPAILAHAVVTRDGRLEVGEMTYSAVVVPTAPYLSLAAAETLLEFAEAGGEIVFAGGVPGAEIDGKNAELAAVFTQIASAGGSRVVSTPAASSAGITARELGQSAVTLAAPSANVRVLRFDQGGTSGYLLLNEGAAAVTTDVTLPTPGVPVEWDPEAGTVDAFTTYSIGDDGTTVPLELLPDVPVGITVSPGLAEGLHALSASGAGTVETIEVDGEALRATVRSTAAGVTTVKATDGTDSYSGSVITAALPATVALGGDWTMQLGNGSAAVTRPLASWTNIAPNYSGTATYTRSVTLTAAQLEAGWTLDLGSVANAAEVTVNGEKVGDRIWAPYTLDVSDALEVGVNEISIVVTNTDGNSRGSGQASGLLGPVSLDPFTTSSARLSTAPLEITAATAVMHESSQFATVTATISNPSGAAVTGTLEISGPAGWTSRAGAAVTVPGGGSASVTSRVLAEGFVPNGAVPLTARFVVVDGAAASRAISLDASFPSPPTRFSDYVDFGDGPSETAHNLEKSATSGSNTEAGLTRRYGGYRVPDAWYEVDLAVTKDKAFVLQGIETYNADPQQKSYLIWVDGVLVKTRLNVRDLRQEGTAEYRVTIPAEYVTANTVTVRFQSRSNPDFADPSLADIWAIPLADDTVAPTVTATVESTLPGLNGWLRGPSTVTLTASDDRPGDLAIEYNTGSGWAAYTAPIPVTAEGSTAVQYRVRDVAGNTSPTGTRTLRIDSVLPSSWAWLSSAGRVTSVTQDGRSGPTVGDYSLDGTTWVRGLGALVAIEKKPREVWFRATDAAGNTAAVLHLEREKLPPTLQIAAGQAILIEASGFIPGKVVRVELHSKPTVLGSARASSAGVVTLAGAVPAGFPPGAHSLVLVAPAAVVIPAELVTTGVDLPWLPIGLAALLLAGGAFLLIRRPRRSRVSQLELE</sequence>
<protein>
    <recommendedName>
        <fullName evidence="5">Glycosyl hydrolases family 2 sugar binding domain-containing protein</fullName>
    </recommendedName>
</protein>
<dbReference type="PANTHER" id="PTHR36848">
    <property type="entry name" value="DNA-BINDING PROTEIN (PUTATIVE SECRETED PROTEIN)-RELATED"/>
    <property type="match status" value="1"/>
</dbReference>
<feature type="signal peptide" evidence="2">
    <location>
        <begin position="1"/>
        <end position="32"/>
    </location>
</feature>
<dbReference type="SUPFAM" id="SSF49785">
    <property type="entry name" value="Galactose-binding domain-like"/>
    <property type="match status" value="1"/>
</dbReference>
<dbReference type="EMBL" id="SISG01000002">
    <property type="protein sequence ID" value="TBN55539.1"/>
    <property type="molecule type" value="Genomic_DNA"/>
</dbReference>
<keyword evidence="1" id="KW-0472">Membrane</keyword>
<dbReference type="RefSeq" id="WP_130983110.1">
    <property type="nucleotide sequence ID" value="NZ_SISG01000002.1"/>
</dbReference>
<name>A0A4Q9GM73_9MICO</name>
<reference evidence="4" key="1">
    <citation type="submission" date="2019-02" db="EMBL/GenBank/DDBJ databases">
        <title>Glaciihabitans arcticus sp. nov., a psychrotolerant bacterium isolated from polar soil.</title>
        <authorList>
            <person name="Dahal R.H."/>
        </authorList>
    </citation>
    <scope>NUCLEOTIDE SEQUENCE [LARGE SCALE GENOMIC DNA]</scope>
    <source>
        <strain evidence="4">RP-3-7</strain>
    </source>
</reference>
<feature type="transmembrane region" description="Helical" evidence="1">
    <location>
        <begin position="1627"/>
        <end position="1647"/>
    </location>
</feature>
<evidence type="ECO:0008006" key="5">
    <source>
        <dbReference type="Google" id="ProtNLM"/>
    </source>
</evidence>
<dbReference type="PANTHER" id="PTHR36848:SF2">
    <property type="entry name" value="SECRETED PROTEIN"/>
    <property type="match status" value="1"/>
</dbReference>
<gene>
    <name evidence="3" type="ORF">EYE40_15180</name>
</gene>
<keyword evidence="1" id="KW-0812">Transmembrane</keyword>
<keyword evidence="4" id="KW-1185">Reference proteome</keyword>